<protein>
    <submittedName>
        <fullName evidence="1">Uncharacterized protein</fullName>
    </submittedName>
</protein>
<gene>
    <name evidence="1" type="ORF">B7O98_06020</name>
</gene>
<comment type="caution">
    <text evidence="1">The sequence shown here is derived from an EMBL/GenBank/DDBJ whole genome shotgun (WGS) entry which is preliminary data.</text>
</comment>
<sequence length="125" mass="14497">MPCPWYREGLCTSPKLESPSSDPVLPHICLGAEEAYIKCRYYSSGERIKPKPAVPMFGKPLTLLHAIKQKPSSDCEYFVVEYVGEHYLAGCKVLRRYLTTYEVDLCSKYWRECPYRKIEKSVIHE</sequence>
<dbReference type="EMBL" id="NBVN01000004">
    <property type="protein sequence ID" value="PUA32224.1"/>
    <property type="molecule type" value="Genomic_DNA"/>
</dbReference>
<evidence type="ECO:0000313" key="2">
    <source>
        <dbReference type="Proteomes" id="UP000244093"/>
    </source>
</evidence>
<reference evidence="1 2" key="1">
    <citation type="journal article" date="2018" name="Syst. Appl. Microbiol.">
        <title>A new symbiotic nanoarchaeote (Candidatus Nanoclepta minutus) and its host (Zestosphaera tikiterensis gen. nov., sp. nov.) from a New Zealand hot spring.</title>
        <authorList>
            <person name="St John E."/>
            <person name="Liu Y."/>
            <person name="Podar M."/>
            <person name="Stott M.B."/>
            <person name="Meneghin J."/>
            <person name="Chen Z."/>
            <person name="Lagutin K."/>
            <person name="Mitchell K."/>
            <person name="Reysenbach A.L."/>
        </authorList>
    </citation>
    <scope>NUCLEOTIDE SEQUENCE [LARGE SCALE GENOMIC DNA]</scope>
    <source>
        <strain evidence="1">NZ3</strain>
    </source>
</reference>
<dbReference type="Proteomes" id="UP000244093">
    <property type="component" value="Unassembled WGS sequence"/>
</dbReference>
<proteinExistence type="predicted"/>
<accession>A0A2R7Y3Y0</accession>
<evidence type="ECO:0000313" key="1">
    <source>
        <dbReference type="EMBL" id="PUA32224.1"/>
    </source>
</evidence>
<dbReference type="AlphaFoldDB" id="A0A2R7Y3Y0"/>
<name>A0A2R7Y3Y0_9CREN</name>
<organism evidence="1 2">
    <name type="scientific">Zestosphaera tikiterensis</name>
    <dbReference type="NCBI Taxonomy" id="1973259"/>
    <lineage>
        <taxon>Archaea</taxon>
        <taxon>Thermoproteota</taxon>
        <taxon>Thermoprotei</taxon>
        <taxon>Desulfurococcales</taxon>
        <taxon>Desulfurococcaceae</taxon>
        <taxon>Zestosphaera</taxon>
    </lineage>
</organism>